<evidence type="ECO:0000256" key="1">
    <source>
        <dbReference type="ARBA" id="ARBA00008858"/>
    </source>
</evidence>
<proteinExistence type="inferred from homology"/>
<organism evidence="5 6">
    <name type="scientific">Botrytis tulipae</name>
    <dbReference type="NCBI Taxonomy" id="87230"/>
    <lineage>
        <taxon>Eukaryota</taxon>
        <taxon>Fungi</taxon>
        <taxon>Dikarya</taxon>
        <taxon>Ascomycota</taxon>
        <taxon>Pezizomycotina</taxon>
        <taxon>Leotiomycetes</taxon>
        <taxon>Helotiales</taxon>
        <taxon>Sclerotiniaceae</taxon>
        <taxon>Botrytis</taxon>
    </lineage>
</organism>
<keyword evidence="4" id="KW-0472">Membrane</keyword>
<sequence>MSHLSSRHGTDATEIYDEMTEMLNGSIRNSHDDDIQASNHSSSFLTRSSSPMEKSRKPADFFEYSDTPTLRDEFISRPRNSNQTSRASRARYWLNKMTLKSRKKSSFDEHEGFEDFNTDTTSDFGDGLLTGLHKTTRRQTRKNGIFNYFVFGGISGLGILSILLFTNLILGAATLFWGHDIDDVLKNWGKSGTGTENLAWYPTDFTRDINPIPCHSHNDYWRRVPLFDALRAGCTGVEADVWLFDNDLYVGHNTASLQRNRTFQSLYINPLVEILERQNPTTDFYNGTNHGVFDADDGKSLTLLVDLKTDGAETWEWVLQQLEPLRKRGWLSYMENNTLHTRPITVVGTGNTPFDVLTKNSTYRDAFFDAPLDTMWEPKHVTEEMKDWSNLEDDSSGEELDEDEENAEEHISETSTSIPIPARKPMPIPHKNPNNGQGMSGISPDTDFNPLNSYYASVSFNKAVGTVWRGRLSPKQMKIIRGQLRGAHRRGLKARYWDLPSWPIGLRNHVWDVLVKEGVDYLNVDDLRAAAKQVW</sequence>
<evidence type="ECO:0000313" key="6">
    <source>
        <dbReference type="Proteomes" id="UP000297777"/>
    </source>
</evidence>
<evidence type="ECO:0000256" key="3">
    <source>
        <dbReference type="SAM" id="MobiDB-lite"/>
    </source>
</evidence>
<accession>A0A4Z1EE35</accession>
<dbReference type="EMBL" id="PQXH01000131">
    <property type="protein sequence ID" value="TGO10566.1"/>
    <property type="molecule type" value="Genomic_DNA"/>
</dbReference>
<comment type="caution">
    <text evidence="5">The sequence shown here is derived from an EMBL/GenBank/DDBJ whole genome shotgun (WGS) entry which is preliminary data.</text>
</comment>
<keyword evidence="4" id="KW-1133">Transmembrane helix</keyword>
<dbReference type="Proteomes" id="UP000297777">
    <property type="component" value="Unassembled WGS sequence"/>
</dbReference>
<dbReference type="GO" id="GO:0006629">
    <property type="term" value="P:lipid metabolic process"/>
    <property type="evidence" value="ECO:0007669"/>
    <property type="project" value="InterPro"/>
</dbReference>
<protein>
    <recommendedName>
        <fullName evidence="2">Altered inheritance of mitochondria protein 6</fullName>
    </recommendedName>
</protein>
<dbReference type="InterPro" id="IPR017946">
    <property type="entry name" value="PLC-like_Pdiesterase_TIM-brl"/>
</dbReference>
<reference evidence="5 6" key="1">
    <citation type="submission" date="2017-12" db="EMBL/GenBank/DDBJ databases">
        <title>Comparative genomics of Botrytis spp.</title>
        <authorList>
            <person name="Valero-Jimenez C.A."/>
            <person name="Tapia P."/>
            <person name="Veloso J."/>
            <person name="Silva-Moreno E."/>
            <person name="Staats M."/>
            <person name="Valdes J.H."/>
            <person name="Van Kan J.A.L."/>
        </authorList>
    </citation>
    <scope>NUCLEOTIDE SEQUENCE [LARGE SCALE GENOMIC DNA]</scope>
    <source>
        <strain evidence="5 6">Bt9001</strain>
    </source>
</reference>
<dbReference type="InterPro" id="IPR051236">
    <property type="entry name" value="HAT_RTT109-like"/>
</dbReference>
<dbReference type="PANTHER" id="PTHR31571:SF1">
    <property type="entry name" value="ALTERED INHERITANCE OF MITOCHONDRIA PROTEIN 6"/>
    <property type="match status" value="1"/>
</dbReference>
<dbReference type="AlphaFoldDB" id="A0A4Z1EE35"/>
<feature type="compositionally biased region" description="Acidic residues" evidence="3">
    <location>
        <begin position="390"/>
        <end position="407"/>
    </location>
</feature>
<dbReference type="SUPFAM" id="SSF51695">
    <property type="entry name" value="PLC-like phosphodiesterases"/>
    <property type="match status" value="1"/>
</dbReference>
<evidence type="ECO:0000256" key="4">
    <source>
        <dbReference type="SAM" id="Phobius"/>
    </source>
</evidence>
<feature type="transmembrane region" description="Helical" evidence="4">
    <location>
        <begin position="145"/>
        <end position="177"/>
    </location>
</feature>
<dbReference type="OrthoDB" id="4153866at2759"/>
<dbReference type="GO" id="GO:0008081">
    <property type="term" value="F:phosphoric diester hydrolase activity"/>
    <property type="evidence" value="ECO:0007669"/>
    <property type="project" value="InterPro"/>
</dbReference>
<keyword evidence="4" id="KW-0812">Transmembrane</keyword>
<feature type="region of interest" description="Disordered" evidence="3">
    <location>
        <begin position="386"/>
        <end position="425"/>
    </location>
</feature>
<evidence type="ECO:0000256" key="2">
    <source>
        <dbReference type="ARBA" id="ARBA00014286"/>
    </source>
</evidence>
<dbReference type="PANTHER" id="PTHR31571">
    <property type="entry name" value="ALTERED INHERITANCE OF MITOCHONDRIA PROTEIN 6"/>
    <property type="match status" value="1"/>
</dbReference>
<keyword evidence="6" id="KW-1185">Reference proteome</keyword>
<feature type="compositionally biased region" description="Polar residues" evidence="3">
    <location>
        <begin position="36"/>
        <end position="52"/>
    </location>
</feature>
<evidence type="ECO:0000313" key="5">
    <source>
        <dbReference type="EMBL" id="TGO10566.1"/>
    </source>
</evidence>
<comment type="similarity">
    <text evidence="1">Belongs to the AIM6 family.</text>
</comment>
<name>A0A4Z1EE35_9HELO</name>
<feature type="region of interest" description="Disordered" evidence="3">
    <location>
        <begin position="26"/>
        <end position="62"/>
    </location>
</feature>
<gene>
    <name evidence="5" type="ORF">BTUL_0131g00050</name>
</gene>